<keyword evidence="5 7" id="KW-1133">Transmembrane helix</keyword>
<evidence type="ECO:0000256" key="7">
    <source>
        <dbReference type="SAM" id="Phobius"/>
    </source>
</evidence>
<keyword evidence="10" id="KW-1185">Reference proteome</keyword>
<dbReference type="Proteomes" id="UP001556196">
    <property type="component" value="Unassembled WGS sequence"/>
</dbReference>
<accession>A0ABV3QZJ7</accession>
<dbReference type="InterPro" id="IPR010290">
    <property type="entry name" value="TM_effector"/>
</dbReference>
<dbReference type="Pfam" id="PF05977">
    <property type="entry name" value="MFS_3"/>
    <property type="match status" value="1"/>
</dbReference>
<dbReference type="Gene3D" id="1.20.1250.20">
    <property type="entry name" value="MFS general substrate transporter like domains"/>
    <property type="match status" value="1"/>
</dbReference>
<gene>
    <name evidence="9" type="ORF">ABUE31_10335</name>
</gene>
<comment type="caution">
    <text evidence="9">The sequence shown here is derived from an EMBL/GenBank/DDBJ whole genome shotgun (WGS) entry which is preliminary data.</text>
</comment>
<keyword evidence="2" id="KW-0813">Transport</keyword>
<evidence type="ECO:0000313" key="9">
    <source>
        <dbReference type="EMBL" id="MEW9806383.1"/>
    </source>
</evidence>
<evidence type="ECO:0000256" key="1">
    <source>
        <dbReference type="ARBA" id="ARBA00004651"/>
    </source>
</evidence>
<protein>
    <submittedName>
        <fullName evidence="9">MFS transporter</fullName>
    </submittedName>
</protein>
<comment type="subcellular location">
    <subcellularLocation>
        <location evidence="1">Cell membrane</location>
        <topology evidence="1">Multi-pass membrane protein</topology>
    </subcellularLocation>
</comment>
<dbReference type="RefSeq" id="WP_367723450.1">
    <property type="nucleotide sequence ID" value="NZ_JBFOCI010000002.1"/>
</dbReference>
<feature type="transmembrane region" description="Helical" evidence="7">
    <location>
        <begin position="57"/>
        <end position="78"/>
    </location>
</feature>
<feature type="transmembrane region" description="Helical" evidence="7">
    <location>
        <begin position="24"/>
        <end position="45"/>
    </location>
</feature>
<evidence type="ECO:0000256" key="4">
    <source>
        <dbReference type="ARBA" id="ARBA00022692"/>
    </source>
</evidence>
<dbReference type="PANTHER" id="PTHR23513:SF11">
    <property type="entry name" value="STAPHYLOFERRIN A TRANSPORTER"/>
    <property type="match status" value="1"/>
</dbReference>
<evidence type="ECO:0000256" key="6">
    <source>
        <dbReference type="ARBA" id="ARBA00023136"/>
    </source>
</evidence>
<feature type="domain" description="Major facilitator superfamily (MFS) profile" evidence="8">
    <location>
        <begin position="20"/>
        <end position="407"/>
    </location>
</feature>
<dbReference type="PROSITE" id="PS50850">
    <property type="entry name" value="MFS"/>
    <property type="match status" value="1"/>
</dbReference>
<evidence type="ECO:0000259" key="8">
    <source>
        <dbReference type="PROSITE" id="PS50850"/>
    </source>
</evidence>
<dbReference type="InterPro" id="IPR020846">
    <property type="entry name" value="MFS_dom"/>
</dbReference>
<dbReference type="SUPFAM" id="SSF103473">
    <property type="entry name" value="MFS general substrate transporter"/>
    <property type="match status" value="1"/>
</dbReference>
<evidence type="ECO:0000256" key="3">
    <source>
        <dbReference type="ARBA" id="ARBA00022475"/>
    </source>
</evidence>
<feature type="transmembrane region" description="Helical" evidence="7">
    <location>
        <begin position="85"/>
        <end position="109"/>
    </location>
</feature>
<feature type="transmembrane region" description="Helical" evidence="7">
    <location>
        <begin position="316"/>
        <end position="337"/>
    </location>
</feature>
<feature type="transmembrane region" description="Helical" evidence="7">
    <location>
        <begin position="349"/>
        <end position="372"/>
    </location>
</feature>
<sequence>MPDQPLPARQGALAPFRSAIFRNVWFATLGSNLGSLIQGVGAAWMMTQISHSDDLVALVQASTTLPIMLFSLVSGALADNFNRRTVMLVAQCFMLVVSAALALAAYAGVMTPWLLLSFTFLIGCGTALHNPSWQAAVGDMVPRSDVPAAVALNSMSFNLTRSVGPAIGGAIVAAAGAAAAFAANAVSYVALILVLLRWKLETPASTLPRERLGLAISAGLRYVAMSPNIEKVLLRGFIFGLTAISTLALLPLVARDIIVGGPLLYGVLLGAYGVGAIGGALLGGRLRGVIANEWIVRIGFLAFAASATIQALSTVAWLSCIGLVVGGASWVLTLSLFNVTVQLSTPRWVVGRAMSLYQMATFGGMALGSWVWGTVAENYGPAEALLASAVLMLAGVAIGFVFKLPDHAALNLDPLNRWREPSVALDLKPRSGPIVISIEYVIRESDLHEFLDAMAERRRIRRRDGARQWALARDLENPEIWTETYHTPTWHEYVRHNMRATHSDAVVGDTLRRLHSGTEPIKVRRMIERPTDWSASQDQLKPMMDIHGSS</sequence>
<dbReference type="InterPro" id="IPR036259">
    <property type="entry name" value="MFS_trans_sf"/>
</dbReference>
<organism evidence="9 10">
    <name type="scientific">Mesorhizobium marinum</name>
    <dbReference type="NCBI Taxonomy" id="3228790"/>
    <lineage>
        <taxon>Bacteria</taxon>
        <taxon>Pseudomonadati</taxon>
        <taxon>Pseudomonadota</taxon>
        <taxon>Alphaproteobacteria</taxon>
        <taxon>Hyphomicrobiales</taxon>
        <taxon>Phyllobacteriaceae</taxon>
        <taxon>Mesorhizobium</taxon>
    </lineage>
</organism>
<name>A0ABV3QZJ7_9HYPH</name>
<keyword evidence="6 7" id="KW-0472">Membrane</keyword>
<evidence type="ECO:0000256" key="2">
    <source>
        <dbReference type="ARBA" id="ARBA00022448"/>
    </source>
</evidence>
<feature type="transmembrane region" description="Helical" evidence="7">
    <location>
        <begin position="232"/>
        <end position="251"/>
    </location>
</feature>
<feature type="transmembrane region" description="Helical" evidence="7">
    <location>
        <begin position="294"/>
        <end position="310"/>
    </location>
</feature>
<feature type="transmembrane region" description="Helical" evidence="7">
    <location>
        <begin position="384"/>
        <end position="402"/>
    </location>
</feature>
<feature type="transmembrane region" description="Helical" evidence="7">
    <location>
        <begin position="263"/>
        <end position="282"/>
    </location>
</feature>
<proteinExistence type="predicted"/>
<keyword evidence="3" id="KW-1003">Cell membrane</keyword>
<feature type="transmembrane region" description="Helical" evidence="7">
    <location>
        <begin position="166"/>
        <end position="196"/>
    </location>
</feature>
<dbReference type="PANTHER" id="PTHR23513">
    <property type="entry name" value="INTEGRAL MEMBRANE EFFLUX PROTEIN-RELATED"/>
    <property type="match status" value="1"/>
</dbReference>
<dbReference type="EMBL" id="JBFOCI010000002">
    <property type="protein sequence ID" value="MEW9806383.1"/>
    <property type="molecule type" value="Genomic_DNA"/>
</dbReference>
<dbReference type="CDD" id="cd06173">
    <property type="entry name" value="MFS_MefA_like"/>
    <property type="match status" value="1"/>
</dbReference>
<reference evidence="9 10" key="1">
    <citation type="submission" date="2024-06" db="EMBL/GenBank/DDBJ databases">
        <authorList>
            <person name="Tuo L."/>
        </authorList>
    </citation>
    <scope>NUCLEOTIDE SEQUENCE [LARGE SCALE GENOMIC DNA]</scope>
    <source>
        <strain evidence="9 10">ZMM04-5</strain>
    </source>
</reference>
<evidence type="ECO:0000313" key="10">
    <source>
        <dbReference type="Proteomes" id="UP001556196"/>
    </source>
</evidence>
<evidence type="ECO:0000256" key="5">
    <source>
        <dbReference type="ARBA" id="ARBA00022989"/>
    </source>
</evidence>
<keyword evidence="4 7" id="KW-0812">Transmembrane</keyword>